<dbReference type="GO" id="GO:0016887">
    <property type="term" value="F:ATP hydrolysis activity"/>
    <property type="evidence" value="ECO:0007669"/>
    <property type="project" value="InterPro"/>
</dbReference>
<comment type="similarity">
    <text evidence="1">Belongs to the ABC transporter superfamily.</text>
</comment>
<dbReference type="InterPro" id="IPR027417">
    <property type="entry name" value="P-loop_NTPase"/>
</dbReference>
<dbReference type="GO" id="GO:0005524">
    <property type="term" value="F:ATP binding"/>
    <property type="evidence" value="ECO:0007669"/>
    <property type="project" value="UniProtKB-KW"/>
</dbReference>
<dbReference type="STRING" id="1792290.MSP8886_02649"/>
<organism evidence="6 7">
    <name type="scientific">Marinomonas spartinae</name>
    <dbReference type="NCBI Taxonomy" id="1792290"/>
    <lineage>
        <taxon>Bacteria</taxon>
        <taxon>Pseudomonadati</taxon>
        <taxon>Pseudomonadota</taxon>
        <taxon>Gammaproteobacteria</taxon>
        <taxon>Oceanospirillales</taxon>
        <taxon>Oceanospirillaceae</taxon>
        <taxon>Marinomonas</taxon>
    </lineage>
</organism>
<dbReference type="AlphaFoldDB" id="A0A1A8TKE1"/>
<evidence type="ECO:0000256" key="3">
    <source>
        <dbReference type="ARBA" id="ARBA00022741"/>
    </source>
</evidence>
<gene>
    <name evidence="6" type="primary">tauB</name>
    <name evidence="6" type="ORF">MSP8886_02649</name>
</gene>
<dbReference type="SMART" id="SM00382">
    <property type="entry name" value="AAA"/>
    <property type="match status" value="1"/>
</dbReference>
<evidence type="ECO:0000313" key="6">
    <source>
        <dbReference type="EMBL" id="SBS33129.1"/>
    </source>
</evidence>
<evidence type="ECO:0000259" key="5">
    <source>
        <dbReference type="PROSITE" id="PS50893"/>
    </source>
</evidence>
<dbReference type="RefSeq" id="WP_067017152.1">
    <property type="nucleotide sequence ID" value="NZ_FLOB01000006.1"/>
</dbReference>
<sequence length="243" mass="26982">MAPILNIDHLSYHYGNNSTPVFADLDLRVEKDEFIAVVGGSGVGKSTLLRCVAGLAKASHGTISLNVEENDTRRSRGIVFQDGRLMPWRRLRSNVAYGLKGLNLTAEEKQARVNDVLKLARLEELADRWPHQLSGGQVQRGGIARALAVKPHLLLMDEPFSAVDAITRQHLQDQLLAIWEKTRKAVMFITHDIEEAVYLADRVVVLSGSPANIVLDQRIELARPRRRGSDALQKLAQDIANTL</sequence>
<dbReference type="PROSITE" id="PS50893">
    <property type="entry name" value="ABC_TRANSPORTER_2"/>
    <property type="match status" value="1"/>
</dbReference>
<dbReference type="InterPro" id="IPR003593">
    <property type="entry name" value="AAA+_ATPase"/>
</dbReference>
<dbReference type="Pfam" id="PF00005">
    <property type="entry name" value="ABC_tran"/>
    <property type="match status" value="1"/>
</dbReference>
<keyword evidence="7" id="KW-1185">Reference proteome</keyword>
<dbReference type="PANTHER" id="PTHR42788:SF13">
    <property type="entry name" value="ALIPHATIC SULFONATES IMPORT ATP-BINDING PROTEIN SSUB"/>
    <property type="match status" value="1"/>
</dbReference>
<evidence type="ECO:0000256" key="1">
    <source>
        <dbReference type="ARBA" id="ARBA00005417"/>
    </source>
</evidence>
<evidence type="ECO:0000256" key="2">
    <source>
        <dbReference type="ARBA" id="ARBA00022448"/>
    </source>
</evidence>
<dbReference type="PANTHER" id="PTHR42788">
    <property type="entry name" value="TAURINE IMPORT ATP-BINDING PROTEIN-RELATED"/>
    <property type="match status" value="1"/>
</dbReference>
<keyword evidence="2" id="KW-0813">Transport</keyword>
<dbReference type="EMBL" id="FLOB01000006">
    <property type="protein sequence ID" value="SBS33129.1"/>
    <property type="molecule type" value="Genomic_DNA"/>
</dbReference>
<accession>A0A1A8TKE1</accession>
<keyword evidence="4 6" id="KW-0067">ATP-binding</keyword>
<dbReference type="Proteomes" id="UP000092544">
    <property type="component" value="Unassembled WGS sequence"/>
</dbReference>
<keyword evidence="6" id="KW-0378">Hydrolase</keyword>
<dbReference type="Gene3D" id="3.40.50.300">
    <property type="entry name" value="P-loop containing nucleotide triphosphate hydrolases"/>
    <property type="match status" value="1"/>
</dbReference>
<feature type="domain" description="ABC transporter" evidence="5">
    <location>
        <begin position="5"/>
        <end position="233"/>
    </location>
</feature>
<dbReference type="EC" id="3.6.3.36" evidence="6"/>
<dbReference type="OrthoDB" id="9802264at2"/>
<evidence type="ECO:0000256" key="4">
    <source>
        <dbReference type="ARBA" id="ARBA00022840"/>
    </source>
</evidence>
<name>A0A1A8TKE1_9GAMM</name>
<dbReference type="InterPro" id="IPR003439">
    <property type="entry name" value="ABC_transporter-like_ATP-bd"/>
</dbReference>
<keyword evidence="3" id="KW-0547">Nucleotide-binding</keyword>
<protein>
    <submittedName>
        <fullName evidence="6">Taurine import ATP-binding protein TauB</fullName>
        <ecNumber evidence="6">3.6.3.36</ecNumber>
    </submittedName>
</protein>
<evidence type="ECO:0000313" key="7">
    <source>
        <dbReference type="Proteomes" id="UP000092544"/>
    </source>
</evidence>
<dbReference type="SUPFAM" id="SSF52540">
    <property type="entry name" value="P-loop containing nucleoside triphosphate hydrolases"/>
    <property type="match status" value="1"/>
</dbReference>
<proteinExistence type="inferred from homology"/>
<dbReference type="CDD" id="cd03293">
    <property type="entry name" value="ABC_NrtD_SsuB_transporters"/>
    <property type="match status" value="1"/>
</dbReference>
<reference evidence="6 7" key="1">
    <citation type="submission" date="2016-06" db="EMBL/GenBank/DDBJ databases">
        <authorList>
            <person name="Kjaerup R.B."/>
            <person name="Dalgaard T.S."/>
            <person name="Juul-Madsen H.R."/>
        </authorList>
    </citation>
    <scope>NUCLEOTIDE SEQUENCE [LARGE SCALE GENOMIC DNA]</scope>
    <source>
        <strain evidence="6 7">CECT 8886</strain>
    </source>
</reference>
<dbReference type="InterPro" id="IPR050166">
    <property type="entry name" value="ABC_transporter_ATP-bind"/>
</dbReference>